<gene>
    <name evidence="2" type="ORF">C8F04DRAFT_729376</name>
</gene>
<comment type="caution">
    <text evidence="2">The sequence shown here is derived from an EMBL/GenBank/DDBJ whole genome shotgun (WGS) entry which is preliminary data.</text>
</comment>
<protein>
    <submittedName>
        <fullName evidence="2">Uncharacterized protein</fullName>
    </submittedName>
</protein>
<proteinExistence type="predicted"/>
<feature type="transmembrane region" description="Helical" evidence="1">
    <location>
        <begin position="38"/>
        <end position="60"/>
    </location>
</feature>
<evidence type="ECO:0000256" key="1">
    <source>
        <dbReference type="SAM" id="Phobius"/>
    </source>
</evidence>
<dbReference type="EMBL" id="JARJCM010000009">
    <property type="protein sequence ID" value="KAJ7043773.1"/>
    <property type="molecule type" value="Genomic_DNA"/>
</dbReference>
<keyword evidence="1" id="KW-0812">Transmembrane</keyword>
<dbReference type="Proteomes" id="UP001218188">
    <property type="component" value="Unassembled WGS sequence"/>
</dbReference>
<organism evidence="2 3">
    <name type="scientific">Mycena alexandri</name>
    <dbReference type="NCBI Taxonomy" id="1745969"/>
    <lineage>
        <taxon>Eukaryota</taxon>
        <taxon>Fungi</taxon>
        <taxon>Dikarya</taxon>
        <taxon>Basidiomycota</taxon>
        <taxon>Agaricomycotina</taxon>
        <taxon>Agaricomycetes</taxon>
        <taxon>Agaricomycetidae</taxon>
        <taxon>Agaricales</taxon>
        <taxon>Marasmiineae</taxon>
        <taxon>Mycenaceae</taxon>
        <taxon>Mycena</taxon>
    </lineage>
</organism>
<keyword evidence="3" id="KW-1185">Reference proteome</keyword>
<name>A0AAD6TGE3_9AGAR</name>
<evidence type="ECO:0000313" key="2">
    <source>
        <dbReference type="EMBL" id="KAJ7043773.1"/>
    </source>
</evidence>
<dbReference type="AlphaFoldDB" id="A0AAD6TGE3"/>
<keyword evidence="1" id="KW-1133">Transmembrane helix</keyword>
<sequence>MLTWTGFLLKAASSGVQFCLDKMSAILDSTLPIFTAPLSSTFAAEFAVVLAVLALGLALINYASPMRLARVLVSEIANAEQIYLEAFETGLLSTTETEMLSALQFKVSALREATLRDFLSWRTALCGLIPGRTLALLRCTRKVRAFETHIEILKEAHLRTENNPPSPAARQVLLRRRGAGAISRCRIGCTLR</sequence>
<evidence type="ECO:0000313" key="3">
    <source>
        <dbReference type="Proteomes" id="UP001218188"/>
    </source>
</evidence>
<accession>A0AAD6TGE3</accession>
<keyword evidence="1" id="KW-0472">Membrane</keyword>
<reference evidence="2" key="1">
    <citation type="submission" date="2023-03" db="EMBL/GenBank/DDBJ databases">
        <title>Massive genome expansion in bonnet fungi (Mycena s.s.) driven by repeated elements and novel gene families across ecological guilds.</title>
        <authorList>
            <consortium name="Lawrence Berkeley National Laboratory"/>
            <person name="Harder C.B."/>
            <person name="Miyauchi S."/>
            <person name="Viragh M."/>
            <person name="Kuo A."/>
            <person name="Thoen E."/>
            <person name="Andreopoulos B."/>
            <person name="Lu D."/>
            <person name="Skrede I."/>
            <person name="Drula E."/>
            <person name="Henrissat B."/>
            <person name="Morin E."/>
            <person name="Kohler A."/>
            <person name="Barry K."/>
            <person name="LaButti K."/>
            <person name="Morin E."/>
            <person name="Salamov A."/>
            <person name="Lipzen A."/>
            <person name="Mereny Z."/>
            <person name="Hegedus B."/>
            <person name="Baldrian P."/>
            <person name="Stursova M."/>
            <person name="Weitz H."/>
            <person name="Taylor A."/>
            <person name="Grigoriev I.V."/>
            <person name="Nagy L.G."/>
            <person name="Martin F."/>
            <person name="Kauserud H."/>
        </authorList>
    </citation>
    <scope>NUCLEOTIDE SEQUENCE</scope>
    <source>
        <strain evidence="2">CBHHK200</strain>
    </source>
</reference>